<protein>
    <recommendedName>
        <fullName evidence="5">DUF4190 domain-containing protein</fullName>
    </recommendedName>
</protein>
<dbReference type="InterPro" id="IPR055338">
    <property type="entry name" value="YqfX-like"/>
</dbReference>
<sequence length="97" mass="10878">MSKRNGRMANSHRQITSMRKNDERPAAEAIQQKKPMIGYIAILLSIISLFLYPVIFGLMGFLTGITAIKRSLRIFGIPAVLISLFSVLAGLFVYPFF</sequence>
<keyword evidence="2" id="KW-0812">Transmembrane</keyword>
<feature type="transmembrane region" description="Helical" evidence="2">
    <location>
        <begin position="74"/>
        <end position="94"/>
    </location>
</feature>
<dbReference type="RefSeq" id="WP_104847591.1">
    <property type="nucleotide sequence ID" value="NZ_PKOZ01000001.1"/>
</dbReference>
<evidence type="ECO:0008006" key="5">
    <source>
        <dbReference type="Google" id="ProtNLM"/>
    </source>
</evidence>
<organism evidence="3 4">
    <name type="scientific">Pradoshia eiseniae</name>
    <dbReference type="NCBI Taxonomy" id="2064768"/>
    <lineage>
        <taxon>Bacteria</taxon>
        <taxon>Bacillati</taxon>
        <taxon>Bacillota</taxon>
        <taxon>Bacilli</taxon>
        <taxon>Bacillales</taxon>
        <taxon>Bacillaceae</taxon>
        <taxon>Pradoshia</taxon>
    </lineage>
</organism>
<dbReference type="Proteomes" id="UP000239663">
    <property type="component" value="Unassembled WGS sequence"/>
</dbReference>
<comment type="caution">
    <text evidence="3">The sequence shown here is derived from an EMBL/GenBank/DDBJ whole genome shotgun (WGS) entry which is preliminary data.</text>
</comment>
<accession>A0A2S7N3B5</accession>
<feature type="region of interest" description="Disordered" evidence="1">
    <location>
        <begin position="1"/>
        <end position="25"/>
    </location>
</feature>
<keyword evidence="2" id="KW-0472">Membrane</keyword>
<proteinExistence type="predicted"/>
<evidence type="ECO:0000313" key="3">
    <source>
        <dbReference type="EMBL" id="PQD96493.1"/>
    </source>
</evidence>
<dbReference type="EMBL" id="PKOZ01000001">
    <property type="protein sequence ID" value="PQD96493.1"/>
    <property type="molecule type" value="Genomic_DNA"/>
</dbReference>
<dbReference type="PANTHER" id="PTHR40040:SF1">
    <property type="entry name" value="MEMBRANE PROTEIN"/>
    <property type="match status" value="1"/>
</dbReference>
<evidence type="ECO:0000256" key="2">
    <source>
        <dbReference type="SAM" id="Phobius"/>
    </source>
</evidence>
<feature type="transmembrane region" description="Helical" evidence="2">
    <location>
        <begin position="36"/>
        <end position="62"/>
    </location>
</feature>
<evidence type="ECO:0000313" key="4">
    <source>
        <dbReference type="Proteomes" id="UP000239663"/>
    </source>
</evidence>
<dbReference type="AlphaFoldDB" id="A0A2S7N3B5"/>
<gene>
    <name evidence="3" type="ORF">CYL18_00920</name>
</gene>
<name>A0A2S7N3B5_9BACI</name>
<keyword evidence="2" id="KW-1133">Transmembrane helix</keyword>
<keyword evidence="4" id="KW-1185">Reference proteome</keyword>
<dbReference type="PANTHER" id="PTHR40040">
    <property type="entry name" value="SMALL HYDROPHOBIC PROTEIN-RELATED"/>
    <property type="match status" value="1"/>
</dbReference>
<reference evidence="3 4" key="1">
    <citation type="submission" date="2017-12" db="EMBL/GenBank/DDBJ databases">
        <title>Taxonomic description and draft genome of Pradoshia cofamensis Gen. nov., sp. nov., a thermotolerant bacillale isolated from anterior gut of earthworm Eisenia fetida.</title>
        <authorList>
            <person name="Saha T."/>
            <person name="Chakraborty R."/>
        </authorList>
    </citation>
    <scope>NUCLEOTIDE SEQUENCE [LARGE SCALE GENOMIC DNA]</scope>
    <source>
        <strain evidence="3 4">EAG3</strain>
    </source>
</reference>
<evidence type="ECO:0000256" key="1">
    <source>
        <dbReference type="SAM" id="MobiDB-lite"/>
    </source>
</evidence>